<evidence type="ECO:0000313" key="2">
    <source>
        <dbReference type="Proteomes" id="UP000672097"/>
    </source>
</evidence>
<protein>
    <submittedName>
        <fullName evidence="1">Uncharacterized protein</fullName>
    </submittedName>
</protein>
<gene>
    <name evidence="1" type="ORF">KAK11_15415</name>
</gene>
<name>A0ABS5DZZ3_9BURK</name>
<comment type="caution">
    <text evidence="1">The sequence shown here is derived from an EMBL/GenBank/DDBJ whole genome shotgun (WGS) entry which is preliminary data.</text>
</comment>
<reference evidence="1 2" key="1">
    <citation type="submission" date="2021-04" db="EMBL/GenBank/DDBJ databases">
        <title>The genome sequence of type strain Ideonella paludis KCTC 32238.</title>
        <authorList>
            <person name="Liu Y."/>
        </authorList>
    </citation>
    <scope>NUCLEOTIDE SEQUENCE [LARGE SCALE GENOMIC DNA]</scope>
    <source>
        <strain evidence="1 2">KCTC 32238</strain>
    </source>
</reference>
<sequence length="78" mass="9032">MRKPDDRTCCDGLCEKGGHCPAISGQHVMRLQRPFAPGVIDGPYTARTGRRWPRELRRNTRRLARALWRYLKGATPWL</sequence>
<accession>A0ABS5DZZ3</accession>
<dbReference type="Proteomes" id="UP000672097">
    <property type="component" value="Unassembled WGS sequence"/>
</dbReference>
<organism evidence="1 2">
    <name type="scientific">Ideonella paludis</name>
    <dbReference type="NCBI Taxonomy" id="1233411"/>
    <lineage>
        <taxon>Bacteria</taxon>
        <taxon>Pseudomonadati</taxon>
        <taxon>Pseudomonadota</taxon>
        <taxon>Betaproteobacteria</taxon>
        <taxon>Burkholderiales</taxon>
        <taxon>Sphaerotilaceae</taxon>
        <taxon>Ideonella</taxon>
    </lineage>
</organism>
<proteinExistence type="predicted"/>
<keyword evidence="2" id="KW-1185">Reference proteome</keyword>
<evidence type="ECO:0000313" key="1">
    <source>
        <dbReference type="EMBL" id="MBQ0936721.1"/>
    </source>
</evidence>
<dbReference type="RefSeq" id="WP_210810111.1">
    <property type="nucleotide sequence ID" value="NZ_JAGQDG010000006.1"/>
</dbReference>
<dbReference type="EMBL" id="JAGQDG010000006">
    <property type="protein sequence ID" value="MBQ0936721.1"/>
    <property type="molecule type" value="Genomic_DNA"/>
</dbReference>